<comment type="caution">
    <text evidence="1">The sequence shown here is derived from an EMBL/GenBank/DDBJ whole genome shotgun (WGS) entry which is preliminary data.</text>
</comment>
<name>A0AC60QVJ8_IXOPE</name>
<protein>
    <submittedName>
        <fullName evidence="1">Uncharacterized protein</fullName>
    </submittedName>
</protein>
<evidence type="ECO:0000313" key="1">
    <source>
        <dbReference type="EMBL" id="KAG0443667.1"/>
    </source>
</evidence>
<keyword evidence="2" id="KW-1185">Reference proteome</keyword>
<accession>A0AC60QVJ8</accession>
<organism evidence="1 2">
    <name type="scientific">Ixodes persulcatus</name>
    <name type="common">Taiga tick</name>
    <dbReference type="NCBI Taxonomy" id="34615"/>
    <lineage>
        <taxon>Eukaryota</taxon>
        <taxon>Metazoa</taxon>
        <taxon>Ecdysozoa</taxon>
        <taxon>Arthropoda</taxon>
        <taxon>Chelicerata</taxon>
        <taxon>Arachnida</taxon>
        <taxon>Acari</taxon>
        <taxon>Parasitiformes</taxon>
        <taxon>Ixodida</taxon>
        <taxon>Ixodoidea</taxon>
        <taxon>Ixodidae</taxon>
        <taxon>Ixodinae</taxon>
        <taxon>Ixodes</taxon>
    </lineage>
</organism>
<proteinExistence type="predicted"/>
<reference evidence="1 2" key="1">
    <citation type="journal article" date="2020" name="Cell">
        <title>Large-Scale Comparative Analyses of Tick Genomes Elucidate Their Genetic Diversity and Vector Capacities.</title>
        <authorList>
            <consortium name="Tick Genome and Microbiome Consortium (TIGMIC)"/>
            <person name="Jia N."/>
            <person name="Wang J."/>
            <person name="Shi W."/>
            <person name="Du L."/>
            <person name="Sun Y."/>
            <person name="Zhan W."/>
            <person name="Jiang J.F."/>
            <person name="Wang Q."/>
            <person name="Zhang B."/>
            <person name="Ji P."/>
            <person name="Bell-Sakyi L."/>
            <person name="Cui X.M."/>
            <person name="Yuan T.T."/>
            <person name="Jiang B.G."/>
            <person name="Yang W.F."/>
            <person name="Lam T.T."/>
            <person name="Chang Q.C."/>
            <person name="Ding S.J."/>
            <person name="Wang X.J."/>
            <person name="Zhu J.G."/>
            <person name="Ruan X.D."/>
            <person name="Zhao L."/>
            <person name="Wei J.T."/>
            <person name="Ye R.Z."/>
            <person name="Que T.C."/>
            <person name="Du C.H."/>
            <person name="Zhou Y.H."/>
            <person name="Cheng J.X."/>
            <person name="Dai P.F."/>
            <person name="Guo W.B."/>
            <person name="Han X.H."/>
            <person name="Huang E.J."/>
            <person name="Li L.F."/>
            <person name="Wei W."/>
            <person name="Gao Y.C."/>
            <person name="Liu J.Z."/>
            <person name="Shao H.Z."/>
            <person name="Wang X."/>
            <person name="Wang C.C."/>
            <person name="Yang T.C."/>
            <person name="Huo Q.B."/>
            <person name="Li W."/>
            <person name="Chen H.Y."/>
            <person name="Chen S.E."/>
            <person name="Zhou L.G."/>
            <person name="Ni X.B."/>
            <person name="Tian J.H."/>
            <person name="Sheng Y."/>
            <person name="Liu T."/>
            <person name="Pan Y.S."/>
            <person name="Xia L.Y."/>
            <person name="Li J."/>
            <person name="Zhao F."/>
            <person name="Cao W.C."/>
        </authorList>
    </citation>
    <scope>NUCLEOTIDE SEQUENCE [LARGE SCALE GENOMIC DNA]</scope>
    <source>
        <strain evidence="1">Iper-2018</strain>
    </source>
</reference>
<sequence>NVPTPSITFSLETCYISDSHKTSRWSLQQLRPSNLAILAGFADAIMEVSSPSIATAASLVSSQQATFLPRHETSGNQTSPSKMSTTSASYLNKSFSLRQDVETLPVLQVVVATLHQADQTTNARVEVTLQASAITTAVSVLTLDAASAPLRGP</sequence>
<dbReference type="Proteomes" id="UP000805193">
    <property type="component" value="Unassembled WGS sequence"/>
</dbReference>
<evidence type="ECO:0000313" key="2">
    <source>
        <dbReference type="Proteomes" id="UP000805193"/>
    </source>
</evidence>
<feature type="non-terminal residue" evidence="1">
    <location>
        <position position="1"/>
    </location>
</feature>
<gene>
    <name evidence="1" type="ORF">HPB47_014660</name>
</gene>
<dbReference type="EMBL" id="JABSTQ010003058">
    <property type="protein sequence ID" value="KAG0443667.1"/>
    <property type="molecule type" value="Genomic_DNA"/>
</dbReference>